<accession>A0A976R553</accession>
<organism evidence="1">
    <name type="scientific">Sigmofec virus UA08Rod_6997</name>
    <dbReference type="NCBI Taxonomy" id="2929243"/>
    <lineage>
        <taxon>Viruses</taxon>
        <taxon>Monodnaviria</taxon>
        <taxon>Sangervirae</taxon>
        <taxon>Phixviricota</taxon>
        <taxon>Malgrandaviricetes</taxon>
        <taxon>Petitvirales</taxon>
        <taxon>Microviridae</taxon>
    </lineage>
</organism>
<proteinExistence type="predicted"/>
<name>A0A976R553_9VIRU</name>
<evidence type="ECO:0000313" key="1">
    <source>
        <dbReference type="EMBL" id="UPW40781.1"/>
    </source>
</evidence>
<protein>
    <submittedName>
        <fullName evidence="1">Uncharacterized protein</fullName>
    </submittedName>
</protein>
<reference evidence="1" key="1">
    <citation type="submission" date="2022-02" db="EMBL/GenBank/DDBJ databases">
        <title>Towards deciphering the DNA virus diversity associated with rodent species in the families Cricetidae and Heteromyidae.</title>
        <authorList>
            <person name="Lund M."/>
            <person name="Larsen B.B."/>
            <person name="Gryseels S."/>
            <person name="Kraberger S."/>
            <person name="Rowsey D.M."/>
            <person name="Steger L."/>
            <person name="Yule K.M."/>
            <person name="Upham N.S."/>
            <person name="Worobey M."/>
            <person name="Van Doorslaer K."/>
            <person name="Varsani A."/>
        </authorList>
    </citation>
    <scope>NUCLEOTIDE SEQUENCE</scope>
    <source>
        <strain evidence="1">UA08Rod_6997</strain>
    </source>
</reference>
<sequence length="63" mass="7207">MNEKISKIIGYLRLGISYIPVIREIIEIIIGAIAGIKTVSADYDRRKFLRDVFESEVENGKDH</sequence>
<dbReference type="EMBL" id="OM869496">
    <property type="protein sequence ID" value="UPW40781.1"/>
    <property type="molecule type" value="Genomic_DNA"/>
</dbReference>